<feature type="domain" description="Major facilitator superfamily (MFS) profile" evidence="7">
    <location>
        <begin position="16"/>
        <end position="442"/>
    </location>
</feature>
<evidence type="ECO:0000256" key="3">
    <source>
        <dbReference type="ARBA" id="ARBA00022692"/>
    </source>
</evidence>
<evidence type="ECO:0000256" key="6">
    <source>
        <dbReference type="SAM" id="Phobius"/>
    </source>
</evidence>
<comment type="subcellular location">
    <subcellularLocation>
        <location evidence="1">Membrane</location>
        <topology evidence="1">Multi-pass membrane protein</topology>
    </subcellularLocation>
</comment>
<dbReference type="InterPro" id="IPR011701">
    <property type="entry name" value="MFS"/>
</dbReference>
<name>A0AA37TB22_9GAMM</name>
<dbReference type="PANTHER" id="PTHR12778">
    <property type="entry name" value="SOLUTE CARRIER FAMILY 33 ACETYL-COA TRANSPORTER -RELATED"/>
    <property type="match status" value="1"/>
</dbReference>
<feature type="transmembrane region" description="Helical" evidence="6">
    <location>
        <begin position="89"/>
        <end position="108"/>
    </location>
</feature>
<feature type="transmembrane region" description="Helical" evidence="6">
    <location>
        <begin position="259"/>
        <end position="281"/>
    </location>
</feature>
<dbReference type="EMBL" id="BSPD01000061">
    <property type="protein sequence ID" value="GLS26785.1"/>
    <property type="molecule type" value="Genomic_DNA"/>
</dbReference>
<feature type="transmembrane region" description="Helical" evidence="6">
    <location>
        <begin position="180"/>
        <end position="200"/>
    </location>
</feature>
<dbReference type="GO" id="GO:0022857">
    <property type="term" value="F:transmembrane transporter activity"/>
    <property type="evidence" value="ECO:0007669"/>
    <property type="project" value="InterPro"/>
</dbReference>
<evidence type="ECO:0000313" key="8">
    <source>
        <dbReference type="EMBL" id="GLS26785.1"/>
    </source>
</evidence>
<feature type="transmembrane region" description="Helical" evidence="6">
    <location>
        <begin position="114"/>
        <end position="135"/>
    </location>
</feature>
<feature type="transmembrane region" description="Helical" evidence="6">
    <location>
        <begin position="352"/>
        <end position="377"/>
    </location>
</feature>
<dbReference type="RefSeq" id="WP_232594938.1">
    <property type="nucleotide sequence ID" value="NZ_BSPD01000061.1"/>
</dbReference>
<dbReference type="SUPFAM" id="SSF103473">
    <property type="entry name" value="MFS general substrate transporter"/>
    <property type="match status" value="1"/>
</dbReference>
<feature type="transmembrane region" description="Helical" evidence="6">
    <location>
        <begin position="301"/>
        <end position="319"/>
    </location>
</feature>
<keyword evidence="2" id="KW-0813">Transport</keyword>
<evidence type="ECO:0000256" key="5">
    <source>
        <dbReference type="ARBA" id="ARBA00023136"/>
    </source>
</evidence>
<proteinExistence type="predicted"/>
<feature type="transmembrane region" description="Helical" evidence="6">
    <location>
        <begin position="48"/>
        <end position="68"/>
    </location>
</feature>
<dbReference type="PROSITE" id="PS50850">
    <property type="entry name" value="MFS"/>
    <property type="match status" value="1"/>
</dbReference>
<dbReference type="InterPro" id="IPR004752">
    <property type="entry name" value="AmpG_permease/AT-1"/>
</dbReference>
<dbReference type="PANTHER" id="PTHR12778:SF10">
    <property type="entry name" value="MAJOR FACILITATOR SUPERFAMILY DOMAIN-CONTAINING PROTEIN 3"/>
    <property type="match status" value="1"/>
</dbReference>
<keyword evidence="3 6" id="KW-0812">Transmembrane</keyword>
<organism evidence="8 9">
    <name type="scientific">Marinibactrum halimedae</name>
    <dbReference type="NCBI Taxonomy" id="1444977"/>
    <lineage>
        <taxon>Bacteria</taxon>
        <taxon>Pseudomonadati</taxon>
        <taxon>Pseudomonadota</taxon>
        <taxon>Gammaproteobacteria</taxon>
        <taxon>Cellvibrionales</taxon>
        <taxon>Cellvibrionaceae</taxon>
        <taxon>Marinibactrum</taxon>
    </lineage>
</organism>
<feature type="transmembrane region" description="Helical" evidence="6">
    <location>
        <begin position="326"/>
        <end position="346"/>
    </location>
</feature>
<dbReference type="Pfam" id="PF07690">
    <property type="entry name" value="MFS_1"/>
    <property type="match status" value="1"/>
</dbReference>
<dbReference type="Gene3D" id="1.20.1250.20">
    <property type="entry name" value="MFS general substrate transporter like domains"/>
    <property type="match status" value="1"/>
</dbReference>
<keyword evidence="5 6" id="KW-0472">Membrane</keyword>
<evidence type="ECO:0000259" key="7">
    <source>
        <dbReference type="PROSITE" id="PS50850"/>
    </source>
</evidence>
<dbReference type="GO" id="GO:0016020">
    <property type="term" value="C:membrane"/>
    <property type="evidence" value="ECO:0007669"/>
    <property type="project" value="UniProtKB-SubCell"/>
</dbReference>
<evidence type="ECO:0000256" key="4">
    <source>
        <dbReference type="ARBA" id="ARBA00022989"/>
    </source>
</evidence>
<keyword evidence="4 6" id="KW-1133">Transmembrane helix</keyword>
<dbReference type="InterPro" id="IPR036259">
    <property type="entry name" value="MFS_trans_sf"/>
</dbReference>
<evidence type="ECO:0000313" key="9">
    <source>
        <dbReference type="Proteomes" id="UP001156870"/>
    </source>
</evidence>
<feature type="transmembrane region" description="Helical" evidence="6">
    <location>
        <begin position="389"/>
        <end position="410"/>
    </location>
</feature>
<feature type="transmembrane region" description="Helical" evidence="6">
    <location>
        <begin position="416"/>
        <end position="438"/>
    </location>
</feature>
<feature type="transmembrane region" description="Helical" evidence="6">
    <location>
        <begin position="21"/>
        <end position="42"/>
    </location>
</feature>
<dbReference type="InterPro" id="IPR020846">
    <property type="entry name" value="MFS_dom"/>
</dbReference>
<sequence>MTSNWIQALKVYWHRKVLVMWFLGFSAGLPLLLVFSTLTAWLSDYGVSKTAIGFFAWVGITYSVKVFWSPIVDRLHIPFLGTFLGRRRSWILVAQLFIAVSLALMSQANPESDLMLIALLALAVAFSSATQDLSIDAYRVEAATVDLQAAMSATYVFGYRLAMLVAGAGAFFIADWFSWSIAYLSMALFMGVGVVTVLVIKEPLKMRATEEDAAHRLLEKRFNLTVEEQEMHRWQRFKVWFGDAVICPFLDFFQRNGTWAIFILIFIGVFRLSDITMGIMANPFYLDVGFTKSEIATVGKIYGFGMTMFGTFVAGIVVAKIGVFRPLFIAAIMVVATNILFAYLAYTGPSLLWLTIVISADNLSGGLANACFIAYLAGLTNRHYTATQYALFSSLMTLPGKFLSGFGGVVVDSLGFVPFFLYAAVIGIPAILMSAYLMKTEKAYYLFQKENHKDVV</sequence>
<accession>A0AA37TB22</accession>
<keyword evidence="9" id="KW-1185">Reference proteome</keyword>
<evidence type="ECO:0000256" key="2">
    <source>
        <dbReference type="ARBA" id="ARBA00022448"/>
    </source>
</evidence>
<dbReference type="NCBIfam" id="TIGR00901">
    <property type="entry name" value="2A0125"/>
    <property type="match status" value="1"/>
</dbReference>
<dbReference type="AlphaFoldDB" id="A0AA37TB22"/>
<reference evidence="8 9" key="1">
    <citation type="journal article" date="2014" name="Int. J. Syst. Evol. Microbiol.">
        <title>Complete genome sequence of Corynebacterium casei LMG S-19264T (=DSM 44701T), isolated from a smear-ripened cheese.</title>
        <authorList>
            <consortium name="US DOE Joint Genome Institute (JGI-PGF)"/>
            <person name="Walter F."/>
            <person name="Albersmeier A."/>
            <person name="Kalinowski J."/>
            <person name="Ruckert C."/>
        </authorList>
    </citation>
    <scope>NUCLEOTIDE SEQUENCE [LARGE SCALE GENOMIC DNA]</scope>
    <source>
        <strain evidence="8 9">NBRC 110095</strain>
    </source>
</reference>
<feature type="transmembrane region" description="Helical" evidence="6">
    <location>
        <begin position="156"/>
        <end position="174"/>
    </location>
</feature>
<dbReference type="Proteomes" id="UP001156870">
    <property type="component" value="Unassembled WGS sequence"/>
</dbReference>
<protein>
    <submittedName>
        <fullName evidence="8">MFS transporter</fullName>
    </submittedName>
</protein>
<evidence type="ECO:0000256" key="1">
    <source>
        <dbReference type="ARBA" id="ARBA00004141"/>
    </source>
</evidence>
<comment type="caution">
    <text evidence="8">The sequence shown here is derived from an EMBL/GenBank/DDBJ whole genome shotgun (WGS) entry which is preliminary data.</text>
</comment>
<gene>
    <name evidence="8" type="primary">ampG</name>
    <name evidence="8" type="ORF">GCM10007877_25040</name>
</gene>